<keyword evidence="5 8" id="KW-0963">Cytoplasm</keyword>
<sequence>MKLHFHREISQLNTEIAKLGGLVEDAIGKALVSLREGNHKLAEEVLEGDDYIDQLEVEIEEHCLKILALYQPVARDLRFIISVLKVNNELEHMGDFAQSIAQKITYVPKAAIEKSGMKLLEMGSGTQKMVGMALDALLKEDAERALEVIEMDDHIDQLHIQHHRLVADRLKYANPPLKLPDLGLLSVSRSLERISDKATSIAQDVIYYVEARIIRHQKMRDLKPFSPR</sequence>
<name>A0A8A4TV62_SULCO</name>
<evidence type="ECO:0000313" key="10">
    <source>
        <dbReference type="EMBL" id="QTD53247.1"/>
    </source>
</evidence>
<gene>
    <name evidence="10" type="primary">phoU</name>
    <name evidence="10" type="ORF">J3U87_12395</name>
</gene>
<evidence type="ECO:0000256" key="4">
    <source>
        <dbReference type="ARBA" id="ARBA00022448"/>
    </source>
</evidence>
<dbReference type="GO" id="GO:0005737">
    <property type="term" value="C:cytoplasm"/>
    <property type="evidence" value="ECO:0007669"/>
    <property type="project" value="UniProtKB-SubCell"/>
</dbReference>
<evidence type="ECO:0000256" key="3">
    <source>
        <dbReference type="ARBA" id="ARBA00011738"/>
    </source>
</evidence>
<keyword evidence="11" id="KW-1185">Reference proteome</keyword>
<dbReference type="SUPFAM" id="SSF109755">
    <property type="entry name" value="PhoU-like"/>
    <property type="match status" value="1"/>
</dbReference>
<dbReference type="AlphaFoldDB" id="A0A8A4TV62"/>
<organism evidence="10 11">
    <name type="scientific">Sulfidibacter corallicola</name>
    <dbReference type="NCBI Taxonomy" id="2818388"/>
    <lineage>
        <taxon>Bacteria</taxon>
        <taxon>Pseudomonadati</taxon>
        <taxon>Acidobacteriota</taxon>
        <taxon>Holophagae</taxon>
        <taxon>Acanthopleuribacterales</taxon>
        <taxon>Acanthopleuribacteraceae</taxon>
        <taxon>Sulfidibacter</taxon>
    </lineage>
</organism>
<keyword evidence="4 8" id="KW-0813">Transport</keyword>
<dbReference type="PIRSF" id="PIRSF003107">
    <property type="entry name" value="PhoU"/>
    <property type="match status" value="1"/>
</dbReference>
<dbReference type="NCBIfam" id="TIGR02135">
    <property type="entry name" value="phoU_full"/>
    <property type="match status" value="1"/>
</dbReference>
<evidence type="ECO:0000256" key="6">
    <source>
        <dbReference type="ARBA" id="ARBA00022592"/>
    </source>
</evidence>
<accession>A0A8A4TV62</accession>
<dbReference type="RefSeq" id="WP_237383348.1">
    <property type="nucleotide sequence ID" value="NZ_CP071793.1"/>
</dbReference>
<evidence type="ECO:0000256" key="8">
    <source>
        <dbReference type="PIRNR" id="PIRNR003107"/>
    </source>
</evidence>
<feature type="domain" description="PhoU" evidence="9">
    <location>
        <begin position="119"/>
        <end position="205"/>
    </location>
</feature>
<dbReference type="FunFam" id="1.20.58.220:FF:000004">
    <property type="entry name" value="Phosphate-specific transport system accessory protein PhoU"/>
    <property type="match status" value="1"/>
</dbReference>
<reference evidence="10" key="1">
    <citation type="submission" date="2021-03" db="EMBL/GenBank/DDBJ databases">
        <title>Acanthopleuribacteraceae sp. M133.</title>
        <authorList>
            <person name="Wang G."/>
        </authorList>
    </citation>
    <scope>NUCLEOTIDE SEQUENCE</scope>
    <source>
        <strain evidence="10">M133</strain>
    </source>
</reference>
<dbReference type="GO" id="GO:0030643">
    <property type="term" value="P:intracellular phosphate ion homeostasis"/>
    <property type="evidence" value="ECO:0007669"/>
    <property type="project" value="InterPro"/>
</dbReference>
<dbReference type="EMBL" id="CP071793">
    <property type="protein sequence ID" value="QTD53247.1"/>
    <property type="molecule type" value="Genomic_DNA"/>
</dbReference>
<dbReference type="Pfam" id="PF01895">
    <property type="entry name" value="PhoU"/>
    <property type="match status" value="2"/>
</dbReference>
<comment type="similarity">
    <text evidence="2 8">Belongs to the PhoU family.</text>
</comment>
<dbReference type="InterPro" id="IPR038078">
    <property type="entry name" value="PhoU-like_sf"/>
</dbReference>
<dbReference type="GO" id="GO:0006817">
    <property type="term" value="P:phosphate ion transport"/>
    <property type="evidence" value="ECO:0007669"/>
    <property type="project" value="UniProtKB-KW"/>
</dbReference>
<evidence type="ECO:0000313" key="11">
    <source>
        <dbReference type="Proteomes" id="UP000663929"/>
    </source>
</evidence>
<dbReference type="Proteomes" id="UP000663929">
    <property type="component" value="Chromosome"/>
</dbReference>
<dbReference type="InterPro" id="IPR028366">
    <property type="entry name" value="PhoU"/>
</dbReference>
<comment type="subunit">
    <text evidence="3 8">Homodimer.</text>
</comment>
<protein>
    <recommendedName>
        <fullName evidence="8">Phosphate-specific transport system accessory protein PhoU</fullName>
    </recommendedName>
</protein>
<evidence type="ECO:0000256" key="7">
    <source>
        <dbReference type="ARBA" id="ARBA00056181"/>
    </source>
</evidence>
<evidence type="ECO:0000259" key="9">
    <source>
        <dbReference type="Pfam" id="PF01895"/>
    </source>
</evidence>
<dbReference type="Gene3D" id="1.20.58.220">
    <property type="entry name" value="Phosphate transport system protein phou homolog 2, domain 2"/>
    <property type="match status" value="1"/>
</dbReference>
<comment type="subcellular location">
    <subcellularLocation>
        <location evidence="1 8">Cytoplasm</location>
    </subcellularLocation>
</comment>
<dbReference type="KEGG" id="scor:J3U87_12395"/>
<dbReference type="GO" id="GO:0045936">
    <property type="term" value="P:negative regulation of phosphate metabolic process"/>
    <property type="evidence" value="ECO:0007669"/>
    <property type="project" value="InterPro"/>
</dbReference>
<proteinExistence type="inferred from homology"/>
<dbReference type="InterPro" id="IPR026022">
    <property type="entry name" value="PhoU_dom"/>
</dbReference>
<dbReference type="PANTHER" id="PTHR42930:SF3">
    <property type="entry name" value="PHOSPHATE-SPECIFIC TRANSPORT SYSTEM ACCESSORY PROTEIN PHOU"/>
    <property type="match status" value="1"/>
</dbReference>
<dbReference type="PANTHER" id="PTHR42930">
    <property type="entry name" value="PHOSPHATE-SPECIFIC TRANSPORT SYSTEM ACCESSORY PROTEIN PHOU"/>
    <property type="match status" value="1"/>
</dbReference>
<evidence type="ECO:0000256" key="2">
    <source>
        <dbReference type="ARBA" id="ARBA00008107"/>
    </source>
</evidence>
<evidence type="ECO:0000256" key="1">
    <source>
        <dbReference type="ARBA" id="ARBA00004496"/>
    </source>
</evidence>
<keyword evidence="6 8" id="KW-0592">Phosphate transport</keyword>
<comment type="function">
    <text evidence="7 8">Plays a role in the regulation of phosphate uptake.</text>
</comment>
<evidence type="ECO:0000256" key="5">
    <source>
        <dbReference type="ARBA" id="ARBA00022490"/>
    </source>
</evidence>
<feature type="domain" description="PhoU" evidence="9">
    <location>
        <begin position="16"/>
        <end position="103"/>
    </location>
</feature>